<organism evidence="1 2">
    <name type="scientific">Peronospora farinosa</name>
    <dbReference type="NCBI Taxonomy" id="134698"/>
    <lineage>
        <taxon>Eukaryota</taxon>
        <taxon>Sar</taxon>
        <taxon>Stramenopiles</taxon>
        <taxon>Oomycota</taxon>
        <taxon>Peronosporomycetes</taxon>
        <taxon>Peronosporales</taxon>
        <taxon>Peronosporaceae</taxon>
        <taxon>Peronospora</taxon>
    </lineage>
</organism>
<name>A0ABN8CBI4_9STRA</name>
<accession>A0ABN8CBI4</accession>
<protein>
    <submittedName>
        <fullName evidence="1">Uncharacterized protein</fullName>
    </submittedName>
</protein>
<proteinExistence type="predicted"/>
<evidence type="ECO:0000313" key="2">
    <source>
        <dbReference type="Proteomes" id="UP001157938"/>
    </source>
</evidence>
<evidence type="ECO:0000313" key="1">
    <source>
        <dbReference type="EMBL" id="CAH0489778.1"/>
    </source>
</evidence>
<reference evidence="1 2" key="1">
    <citation type="submission" date="2021-11" db="EMBL/GenBank/DDBJ databases">
        <authorList>
            <person name="Islam A."/>
            <person name="Islam S."/>
            <person name="Flora M.S."/>
            <person name="Rahman M."/>
            <person name="Ziaur R.M."/>
            <person name="Epstein J.H."/>
            <person name="Hassan M."/>
            <person name="Klassen M."/>
            <person name="Woodard K."/>
            <person name="Webb A."/>
            <person name="Webby R.J."/>
            <person name="El Zowalaty M.E."/>
        </authorList>
    </citation>
    <scope>NUCLEOTIDE SEQUENCE [LARGE SCALE GENOMIC DNA]</scope>
    <source>
        <strain evidence="1">Pf1</strain>
    </source>
</reference>
<keyword evidence="2" id="KW-1185">Reference proteome</keyword>
<dbReference type="EMBL" id="CAKLBC010001182">
    <property type="protein sequence ID" value="CAH0489778.1"/>
    <property type="molecule type" value="Genomic_DNA"/>
</dbReference>
<sequence>MAKIRKDIPTKIGNNVTVGPCRRRPRLHHSGPLRYWHGRASDGRLSWLETSQLLRPDPSLPTVCRCLRASSGQVFPPAVRDLTAEEMGFMQQVSAEYTQLEEQHAVPQACPKGGHREDTGLYFRN</sequence>
<dbReference type="Proteomes" id="UP001157938">
    <property type="component" value="Unassembled WGS sequence"/>
</dbReference>
<comment type="caution">
    <text evidence="1">The sequence shown here is derived from an EMBL/GenBank/DDBJ whole genome shotgun (WGS) entry which is preliminary data.</text>
</comment>
<gene>
    <name evidence="1" type="ORF">PFR001_LOCUS5162</name>
</gene>